<dbReference type="InterPro" id="IPR006614">
    <property type="entry name" value="Peroxin/Ferlin"/>
</dbReference>
<accession>A3GFA5</accession>
<sequence length="174" mass="20653">MDDFEYVELIQRLSIQLETQHFKDSSLNSTLAILSSFNDDIIATDIQFDFVLENQRGMKLFGIPLYSKNSLLPLIDPSTYQSIKGKRLLISADHLNNFPLPDFSWTWSWDSWYVLMCNDVDDQGWVYSNLFFNNYFTDRTWKGKYYLGNFVRRRIWVRMRKKSEISGSDNRKGE</sequence>
<evidence type="ECO:0000313" key="3">
    <source>
        <dbReference type="Proteomes" id="UP000002258"/>
    </source>
</evidence>
<dbReference type="STRING" id="322104.A3GFA5"/>
<dbReference type="OrthoDB" id="72441at2759"/>
<evidence type="ECO:0000259" key="1">
    <source>
        <dbReference type="SMART" id="SM00694"/>
    </source>
</evidence>
<evidence type="ECO:0000313" key="2">
    <source>
        <dbReference type="EMBL" id="EAZ63314.2"/>
    </source>
</evidence>
<dbReference type="HOGENOM" id="CLU_120591_0_0_1"/>
<dbReference type="KEGG" id="pic:PICST_28175"/>
<dbReference type="Proteomes" id="UP000002258">
    <property type="component" value="Chromosome 1"/>
</dbReference>
<dbReference type="SMART" id="SM00694">
    <property type="entry name" value="DysFC"/>
    <property type="match status" value="1"/>
</dbReference>
<dbReference type="PANTHER" id="PTHR23250:SF1">
    <property type="entry name" value="TECTONIN BETA-PROPELLER REPEAT-CONTAINING PROTEIN 1"/>
    <property type="match status" value="1"/>
</dbReference>
<feature type="domain" description="Peroxin/Ferlin" evidence="1">
    <location>
        <begin position="124"/>
        <end position="163"/>
    </location>
</feature>
<dbReference type="RefSeq" id="XP_001387337.2">
    <property type="nucleotide sequence ID" value="XM_001387300.1"/>
</dbReference>
<dbReference type="PANTHER" id="PTHR23250">
    <property type="entry name" value="DYSFERLIN-RELATED"/>
    <property type="match status" value="1"/>
</dbReference>
<dbReference type="FunCoup" id="A3GFA5">
    <property type="interactions" value="26"/>
</dbReference>
<keyword evidence="3" id="KW-1185">Reference proteome</keyword>
<name>A3GFA5_PICST</name>
<dbReference type="OMA" id="DQGWFYS"/>
<comment type="caution">
    <text evidence="2">The sequence shown here is derived from an EMBL/GenBank/DDBJ whole genome shotgun (WGS) entry which is preliminary data.</text>
</comment>
<dbReference type="eggNOG" id="ENOG502S5GM">
    <property type="taxonomic scope" value="Eukaryota"/>
</dbReference>
<dbReference type="GeneID" id="4850954"/>
<dbReference type="AlphaFoldDB" id="A3GFA5"/>
<gene>
    <name evidence="2" type="primary">SPO73</name>
    <name evidence="2" type="ORF">PICST_28175</name>
</gene>
<proteinExistence type="predicted"/>
<protein>
    <submittedName>
        <fullName evidence="2">Sporulation-specific protein 73</fullName>
    </submittedName>
</protein>
<dbReference type="InterPro" id="IPR051513">
    <property type="entry name" value="Tectonin_beta-prop"/>
</dbReference>
<reference evidence="2 3" key="1">
    <citation type="journal article" date="2007" name="Nat. Biotechnol.">
        <title>Genome sequence of the lignocellulose-bioconverting and xylose-fermenting yeast Pichia stipitis.</title>
        <authorList>
            <person name="Jeffries T.W."/>
            <person name="Grigoriev I.V."/>
            <person name="Grimwood J."/>
            <person name="Laplaza J.M."/>
            <person name="Aerts A."/>
            <person name="Salamov A."/>
            <person name="Schmutz J."/>
            <person name="Lindquist E."/>
            <person name="Dehal P."/>
            <person name="Shapiro H."/>
            <person name="Jin Y.S."/>
            <person name="Passoth V."/>
            <person name="Richardson P.M."/>
        </authorList>
    </citation>
    <scope>NUCLEOTIDE SEQUENCE [LARGE SCALE GENOMIC DNA]</scope>
    <source>
        <strain evidence="3">ATCC 58785 / CBS 6054 / NBRC 10063 / NRRL Y-11545</strain>
    </source>
</reference>
<organism evidence="2 3">
    <name type="scientific">Scheffersomyces stipitis (strain ATCC 58785 / CBS 6054 / NBRC 10063 / NRRL Y-11545)</name>
    <name type="common">Yeast</name>
    <name type="synonym">Pichia stipitis</name>
    <dbReference type="NCBI Taxonomy" id="322104"/>
    <lineage>
        <taxon>Eukaryota</taxon>
        <taxon>Fungi</taxon>
        <taxon>Dikarya</taxon>
        <taxon>Ascomycota</taxon>
        <taxon>Saccharomycotina</taxon>
        <taxon>Pichiomycetes</taxon>
        <taxon>Debaryomycetaceae</taxon>
        <taxon>Scheffersomyces</taxon>
    </lineage>
</organism>
<dbReference type="InParanoid" id="A3GFA5"/>
<dbReference type="GO" id="GO:0016020">
    <property type="term" value="C:membrane"/>
    <property type="evidence" value="ECO:0007669"/>
    <property type="project" value="InterPro"/>
</dbReference>
<dbReference type="EMBL" id="AAVQ01000001">
    <property type="protein sequence ID" value="EAZ63314.2"/>
    <property type="molecule type" value="Genomic_DNA"/>
</dbReference>